<reference evidence="8 9" key="1">
    <citation type="submission" date="2018-02" db="EMBL/GenBank/DDBJ databases">
        <authorList>
            <person name="Skraban J."/>
            <person name="Trcek J."/>
        </authorList>
    </citation>
    <scope>NUCLEOTIDE SEQUENCE [LARGE SCALE GENOMIC DNA]</scope>
    <source>
        <strain evidence="8 9">AV446</strain>
    </source>
</reference>
<organism evidence="8 9">
    <name type="scientific">Novacetimonas pomaceti</name>
    <dbReference type="NCBI Taxonomy" id="2021998"/>
    <lineage>
        <taxon>Bacteria</taxon>
        <taxon>Pseudomonadati</taxon>
        <taxon>Pseudomonadota</taxon>
        <taxon>Alphaproteobacteria</taxon>
        <taxon>Acetobacterales</taxon>
        <taxon>Acetobacteraceae</taxon>
        <taxon>Novacetimonas</taxon>
    </lineage>
</organism>
<dbReference type="EC" id="2.1.1.72" evidence="2"/>
<name>A0ABX5NY53_9PROT</name>
<dbReference type="PANTHER" id="PTHR33841:SF1">
    <property type="entry name" value="DNA METHYLTRANSFERASE A"/>
    <property type="match status" value="1"/>
</dbReference>
<dbReference type="PANTHER" id="PTHR33841">
    <property type="entry name" value="DNA METHYLTRANSFERASE YEEA-RELATED"/>
    <property type="match status" value="1"/>
</dbReference>
<dbReference type="GO" id="GO:0032259">
    <property type="term" value="P:methylation"/>
    <property type="evidence" value="ECO:0007669"/>
    <property type="project" value="UniProtKB-KW"/>
</dbReference>
<dbReference type="InterPro" id="IPR029063">
    <property type="entry name" value="SAM-dependent_MTases_sf"/>
</dbReference>
<dbReference type="RefSeq" id="WP_110560972.1">
    <property type="nucleotide sequence ID" value="NZ_PRCW01000136.1"/>
</dbReference>
<dbReference type="Proteomes" id="UP000248116">
    <property type="component" value="Unassembled WGS sequence"/>
</dbReference>
<evidence type="ECO:0000313" key="8">
    <source>
        <dbReference type="EMBL" id="PYD46370.1"/>
    </source>
</evidence>
<proteinExistence type="inferred from homology"/>
<dbReference type="Pfam" id="PF02384">
    <property type="entry name" value="N6_Mtase"/>
    <property type="match status" value="1"/>
</dbReference>
<protein>
    <recommendedName>
        <fullName evidence="2">site-specific DNA-methyltransferase (adenine-specific)</fullName>
        <ecNumber evidence="2">2.1.1.72</ecNumber>
    </recommendedName>
</protein>
<dbReference type="InterPro" id="IPR003356">
    <property type="entry name" value="DNA_methylase_A-5"/>
</dbReference>
<dbReference type="PROSITE" id="PS00092">
    <property type="entry name" value="N6_MTASE"/>
    <property type="match status" value="1"/>
</dbReference>
<accession>A0ABX5NY53</accession>
<dbReference type="Gene3D" id="3.40.50.150">
    <property type="entry name" value="Vaccinia Virus protein VP39"/>
    <property type="match status" value="1"/>
</dbReference>
<evidence type="ECO:0000256" key="1">
    <source>
        <dbReference type="ARBA" id="ARBA00006594"/>
    </source>
</evidence>
<dbReference type="InterPro" id="IPR002052">
    <property type="entry name" value="DNA_methylase_N6_adenine_CS"/>
</dbReference>
<feature type="domain" description="DNA methylase adenine-specific" evidence="7">
    <location>
        <begin position="298"/>
        <end position="548"/>
    </location>
</feature>
<gene>
    <name evidence="8" type="ORF">C3920_15705</name>
</gene>
<comment type="catalytic activity">
    <reaction evidence="6">
        <text>a 2'-deoxyadenosine in DNA + S-adenosyl-L-methionine = an N(6)-methyl-2'-deoxyadenosine in DNA + S-adenosyl-L-homocysteine + H(+)</text>
        <dbReference type="Rhea" id="RHEA:15197"/>
        <dbReference type="Rhea" id="RHEA-COMP:12418"/>
        <dbReference type="Rhea" id="RHEA-COMP:12419"/>
        <dbReference type="ChEBI" id="CHEBI:15378"/>
        <dbReference type="ChEBI" id="CHEBI:57856"/>
        <dbReference type="ChEBI" id="CHEBI:59789"/>
        <dbReference type="ChEBI" id="CHEBI:90615"/>
        <dbReference type="ChEBI" id="CHEBI:90616"/>
        <dbReference type="EC" id="2.1.1.72"/>
    </reaction>
</comment>
<keyword evidence="5" id="KW-0680">Restriction system</keyword>
<keyword evidence="9" id="KW-1185">Reference proteome</keyword>
<evidence type="ECO:0000256" key="2">
    <source>
        <dbReference type="ARBA" id="ARBA00011900"/>
    </source>
</evidence>
<evidence type="ECO:0000256" key="3">
    <source>
        <dbReference type="ARBA" id="ARBA00022603"/>
    </source>
</evidence>
<dbReference type="SUPFAM" id="SSF53335">
    <property type="entry name" value="S-adenosyl-L-methionine-dependent methyltransferases"/>
    <property type="match status" value="1"/>
</dbReference>
<dbReference type="InterPro" id="IPR050953">
    <property type="entry name" value="N4_N6_ade-DNA_methylase"/>
</dbReference>
<evidence type="ECO:0000256" key="5">
    <source>
        <dbReference type="ARBA" id="ARBA00022747"/>
    </source>
</evidence>
<comment type="caution">
    <text evidence="8">The sequence shown here is derived from an EMBL/GenBank/DDBJ whole genome shotgun (WGS) entry which is preliminary data.</text>
</comment>
<keyword evidence="4" id="KW-0808">Transferase</keyword>
<evidence type="ECO:0000256" key="6">
    <source>
        <dbReference type="ARBA" id="ARBA00047942"/>
    </source>
</evidence>
<evidence type="ECO:0000259" key="7">
    <source>
        <dbReference type="Pfam" id="PF02384"/>
    </source>
</evidence>
<comment type="similarity">
    <text evidence="1">Belongs to the N(4)/N(6)-methyltransferase family.</text>
</comment>
<keyword evidence="3 8" id="KW-0489">Methyltransferase</keyword>
<evidence type="ECO:0000256" key="4">
    <source>
        <dbReference type="ARBA" id="ARBA00022679"/>
    </source>
</evidence>
<dbReference type="EMBL" id="PRCW01000136">
    <property type="protein sequence ID" value="PYD46370.1"/>
    <property type="molecule type" value="Genomic_DNA"/>
</dbReference>
<evidence type="ECO:0000313" key="9">
    <source>
        <dbReference type="Proteomes" id="UP000248116"/>
    </source>
</evidence>
<sequence>MADSFASHWRKALALDRRTAPEFYTSPSDVEPGPHADAVRFALSDLGLAAVFCIEGVPTIGFLNEPDVSLAQIDELHRVLWNQGLMSLLLVLKEDELVAYSLVQRPFQRQEGQQNDPRLIVTLSLLSDALKLRELIDSTESGRFWFENDSFFDPDDRVDSVLLSNLLEAFRDMRGDLGGEAAQALLMQTMFIAYLEDRKIIKEAVFRDASDKTCSSLAEMLEANSPIHFETLFIWLKNAFNGNLFNAPCAFETGDATPPKLAVQHLRILARFRHGREEMASGQLRLWGYDFRYMSIGLISAVYDRFLKEEAEKKSADGAFYTPMFLADVVVNQLWDDLSDEQRAKGVFCDPACGSGIFLVRLFQRLVAHHCRIKNKTHAAWNELKSIARRLHGGDINPSAVRVAAFSLYIALLEQSNPPDLPALLKAGKLLPSLYGETLLPASDFFTVADLPKFDAVVGNPPWKGRSGQVTTAQTWAKSNGYPNPAKDIAWAFIWKALMVVKPDGLVAFLLPAMGVLHNTSQEAQDARRRLLHDARVRRIVNLSDLCFQLFDGAQRPTAFVLYAPAASDQRPYRFEYWVPKADLNLRLKRMMTLSRADRLHFRSDLMGEDTTLFKRRLWTRGPEETLLQYLRTIPSLNTFIKEYKEVRKAKATVDRKTDWVIGQGFKPAQEDRLNDPVYDTTTAEIVTRFPYLNARTFGPIALPTIGSSAWSTATVHRAGFAEGFVGPHILIPQGVERSIGRVRAAYSEQSLVFQHSIQAIAFPKTEKRSAKVLTAVLNSSLAAWVYFHDTANLGADRAKVHQGELLKLPFDAPENMPDPARAVIAEEKIVQLIDREIAKADELLSVQSDPLNEIDQLVFDYYGLDAHETALIDDTFRYIIPAMQPRRSAGLQKIWASSKHEHRADYASTLCDALAPCFRQPLQASLAAKSGDVAILKLTIHATSDGYTEEASPDVGQFLQSIQAHLPVRLPGNVQVVPDLRFVIGSDMYLVKPMQLRHWMKSTALADAEQIAAEFTAAIARHGRTGGDYAGR</sequence>
<dbReference type="PRINTS" id="PR00507">
    <property type="entry name" value="N12N6MTFRASE"/>
</dbReference>
<dbReference type="GO" id="GO:0008168">
    <property type="term" value="F:methyltransferase activity"/>
    <property type="evidence" value="ECO:0007669"/>
    <property type="project" value="UniProtKB-KW"/>
</dbReference>